<evidence type="ECO:0000256" key="4">
    <source>
        <dbReference type="ARBA" id="ARBA00022475"/>
    </source>
</evidence>
<dbReference type="NCBIfam" id="TIGR00380">
    <property type="entry name" value="cobal_cbiB"/>
    <property type="match status" value="1"/>
</dbReference>
<reference evidence="10 11" key="1">
    <citation type="submission" date="2019-02" db="EMBL/GenBank/DDBJ databases">
        <authorList>
            <person name="Feng G."/>
        </authorList>
    </citation>
    <scope>NUCLEOTIDE SEQUENCE [LARGE SCALE GENOMIC DNA]</scope>
    <source>
        <strain evidence="10 11">CCTCC AB 2011146</strain>
    </source>
</reference>
<feature type="transmembrane region" description="Helical" evidence="9">
    <location>
        <begin position="214"/>
        <end position="233"/>
    </location>
</feature>
<sequence>MIDLTAFLALVLDAAVGWPQPLYRRIGHPVGIFARIIAALERRWNVPSRSDGQRRMAGAVTVLLLLGVAGGAGWVLQSLLVAIAGPWAWPLIAVLAWPGLAQRSLYDHVRPVADALERQDMPSARAAVGMIVGRDTAALDEAGVARAAIESLAESFCDGVVAPLFWLLVLGLPGIWAYKAINTADSMIGHREERWRAYGWAAARTDDAMNLAPARLAGLLICLCGGGGWRIVWRDASRHASPNAGWPEAAMAGALGLRLAGPIAYDGILSDKLWIGEGDRPARAEDIQRGLGIYARACLCLWLIAAGIAGGAAWAL</sequence>
<evidence type="ECO:0000256" key="8">
    <source>
        <dbReference type="ARBA" id="ARBA00023136"/>
    </source>
</evidence>
<feature type="transmembrane region" description="Helical" evidence="9">
    <location>
        <begin position="293"/>
        <end position="315"/>
    </location>
</feature>
<keyword evidence="6 9" id="KW-0812">Transmembrane</keyword>
<dbReference type="AlphaFoldDB" id="A0A8G1ZMI1"/>
<keyword evidence="8 9" id="KW-0472">Membrane</keyword>
<evidence type="ECO:0000256" key="3">
    <source>
        <dbReference type="ARBA" id="ARBA00006263"/>
    </source>
</evidence>
<keyword evidence="5 9" id="KW-0169">Cobalamin biosynthesis</keyword>
<comment type="function">
    <text evidence="9">Converts cobyric acid to cobinamide by the addition of aminopropanol on the F carboxylic group.</text>
</comment>
<evidence type="ECO:0000256" key="9">
    <source>
        <dbReference type="HAMAP-Rule" id="MF_00024"/>
    </source>
</evidence>
<feature type="transmembrane region" description="Helical" evidence="9">
    <location>
        <begin position="56"/>
        <end position="75"/>
    </location>
</feature>
<evidence type="ECO:0000256" key="2">
    <source>
        <dbReference type="ARBA" id="ARBA00004953"/>
    </source>
</evidence>
<feature type="transmembrane region" description="Helical" evidence="9">
    <location>
        <begin position="81"/>
        <end position="100"/>
    </location>
</feature>
<dbReference type="UniPathway" id="UPA00148"/>
<name>A0A8G1ZMI1_9SPHN</name>
<keyword evidence="4 9" id="KW-1003">Cell membrane</keyword>
<dbReference type="InterPro" id="IPR004485">
    <property type="entry name" value="Cobalamin_biosynth_CobD/CbiB"/>
</dbReference>
<dbReference type="Pfam" id="PF03186">
    <property type="entry name" value="CobD_Cbib"/>
    <property type="match status" value="1"/>
</dbReference>
<dbReference type="GO" id="GO:0015420">
    <property type="term" value="F:ABC-type vitamin B12 transporter activity"/>
    <property type="evidence" value="ECO:0007669"/>
    <property type="project" value="UniProtKB-UniRule"/>
</dbReference>
<dbReference type="PANTHER" id="PTHR34308">
    <property type="entry name" value="COBALAMIN BIOSYNTHESIS PROTEIN CBIB"/>
    <property type="match status" value="1"/>
</dbReference>
<evidence type="ECO:0000313" key="10">
    <source>
        <dbReference type="EMBL" id="RYM11530.1"/>
    </source>
</evidence>
<dbReference type="PANTHER" id="PTHR34308:SF1">
    <property type="entry name" value="COBALAMIN BIOSYNTHESIS PROTEIN CBIB"/>
    <property type="match status" value="1"/>
</dbReference>
<evidence type="ECO:0000256" key="7">
    <source>
        <dbReference type="ARBA" id="ARBA00022989"/>
    </source>
</evidence>
<dbReference type="GO" id="GO:0009236">
    <property type="term" value="P:cobalamin biosynthetic process"/>
    <property type="evidence" value="ECO:0007669"/>
    <property type="project" value="UniProtKB-UniRule"/>
</dbReference>
<feature type="transmembrane region" description="Helical" evidence="9">
    <location>
        <begin position="156"/>
        <end position="178"/>
    </location>
</feature>
<dbReference type="GO" id="GO:0005886">
    <property type="term" value="C:plasma membrane"/>
    <property type="evidence" value="ECO:0007669"/>
    <property type="project" value="UniProtKB-SubCell"/>
</dbReference>
<dbReference type="Proteomes" id="UP000291572">
    <property type="component" value="Unassembled WGS sequence"/>
</dbReference>
<dbReference type="EMBL" id="SEOO01000012">
    <property type="protein sequence ID" value="RYM11530.1"/>
    <property type="molecule type" value="Genomic_DNA"/>
</dbReference>
<accession>A0A8G1ZMI1</accession>
<dbReference type="OrthoDB" id="9811967at2"/>
<proteinExistence type="inferred from homology"/>
<comment type="similarity">
    <text evidence="3 9">Belongs to the CobD/CbiB family.</text>
</comment>
<dbReference type="HAMAP" id="MF_00024">
    <property type="entry name" value="CobD_CbiB"/>
    <property type="match status" value="1"/>
</dbReference>
<evidence type="ECO:0000256" key="5">
    <source>
        <dbReference type="ARBA" id="ARBA00022573"/>
    </source>
</evidence>
<keyword evidence="7 9" id="KW-1133">Transmembrane helix</keyword>
<organism evidence="10 11">
    <name type="scientific">Sphingobium cupriresistens</name>
    <dbReference type="NCBI Taxonomy" id="1132417"/>
    <lineage>
        <taxon>Bacteria</taxon>
        <taxon>Pseudomonadati</taxon>
        <taxon>Pseudomonadota</taxon>
        <taxon>Alphaproteobacteria</taxon>
        <taxon>Sphingomonadales</taxon>
        <taxon>Sphingomonadaceae</taxon>
        <taxon>Sphingobium</taxon>
    </lineage>
</organism>
<gene>
    <name evidence="9 10" type="primary">cobD</name>
    <name evidence="10" type="ORF">EWH12_09210</name>
</gene>
<evidence type="ECO:0000256" key="6">
    <source>
        <dbReference type="ARBA" id="ARBA00022692"/>
    </source>
</evidence>
<comment type="caution">
    <text evidence="10">The sequence shown here is derived from an EMBL/GenBank/DDBJ whole genome shotgun (WGS) entry which is preliminary data.</text>
</comment>
<protein>
    <recommendedName>
        <fullName evidence="9">Cobalamin biosynthesis protein CobD</fullName>
    </recommendedName>
</protein>
<dbReference type="GO" id="GO:0048472">
    <property type="term" value="F:threonine-phosphate decarboxylase activity"/>
    <property type="evidence" value="ECO:0007669"/>
    <property type="project" value="InterPro"/>
</dbReference>
<evidence type="ECO:0000256" key="1">
    <source>
        <dbReference type="ARBA" id="ARBA00004651"/>
    </source>
</evidence>
<comment type="pathway">
    <text evidence="2 9">Cofactor biosynthesis; adenosylcobalamin biosynthesis.</text>
</comment>
<comment type="subcellular location">
    <subcellularLocation>
        <location evidence="1 9">Cell membrane</location>
        <topology evidence="1 9">Multi-pass membrane protein</topology>
    </subcellularLocation>
</comment>
<evidence type="ECO:0000313" key="11">
    <source>
        <dbReference type="Proteomes" id="UP000291572"/>
    </source>
</evidence>
<dbReference type="RefSeq" id="WP_066653886.1">
    <property type="nucleotide sequence ID" value="NZ_SEOO01000012.1"/>
</dbReference>